<feature type="domain" description="SnoaL-like" evidence="1">
    <location>
        <begin position="41"/>
        <end position="149"/>
    </location>
</feature>
<dbReference type="Proteomes" id="UP000468735">
    <property type="component" value="Unassembled WGS sequence"/>
</dbReference>
<dbReference type="EMBL" id="WBMT01000005">
    <property type="protein sequence ID" value="KAB2349456.1"/>
    <property type="molecule type" value="Genomic_DNA"/>
</dbReference>
<dbReference type="InterPro" id="IPR032710">
    <property type="entry name" value="NTF2-like_dom_sf"/>
</dbReference>
<evidence type="ECO:0000313" key="3">
    <source>
        <dbReference type="Proteomes" id="UP000468735"/>
    </source>
</evidence>
<dbReference type="InterPro" id="IPR037401">
    <property type="entry name" value="SnoaL-like"/>
</dbReference>
<dbReference type="Gene3D" id="3.10.450.50">
    <property type="match status" value="1"/>
</dbReference>
<accession>A0A6H9YUI0</accession>
<keyword evidence="3" id="KW-1185">Reference proteome</keyword>
<sequence>MPVEQDSFMNGQDLTHRAEIDRTDSPTGRTAMTAMTATDTVNAFFEAFGARDIDRLLALITPDATWTIPGDPALVPWVGRRTGHDEIRVFFTELFKAAEPLAFEVQNMVEIGDQVLIPGRFAYRFQPSGLVLDDEFVMRFTVTDDGRVRAYQIFEDSLALARVYLGEAVSA</sequence>
<dbReference type="SUPFAM" id="SSF54427">
    <property type="entry name" value="NTF2-like"/>
    <property type="match status" value="1"/>
</dbReference>
<dbReference type="Pfam" id="PF12680">
    <property type="entry name" value="SnoaL_2"/>
    <property type="match status" value="1"/>
</dbReference>
<organism evidence="2 3">
    <name type="scientific">Actinomadura rudentiformis</name>
    <dbReference type="NCBI Taxonomy" id="359158"/>
    <lineage>
        <taxon>Bacteria</taxon>
        <taxon>Bacillati</taxon>
        <taxon>Actinomycetota</taxon>
        <taxon>Actinomycetes</taxon>
        <taxon>Streptosporangiales</taxon>
        <taxon>Thermomonosporaceae</taxon>
        <taxon>Actinomadura</taxon>
    </lineage>
</organism>
<proteinExistence type="predicted"/>
<evidence type="ECO:0000313" key="2">
    <source>
        <dbReference type="EMBL" id="KAB2349456.1"/>
    </source>
</evidence>
<name>A0A6H9YUI0_9ACTN</name>
<dbReference type="OrthoDB" id="8722217at2"/>
<reference evidence="2 3" key="1">
    <citation type="submission" date="2019-09" db="EMBL/GenBank/DDBJ databases">
        <title>Actinomadura physcomitrii sp. nov., a novel actinomycete isolated from moss [Physcomitrium sphaericum (Ludw) Fuernr].</title>
        <authorList>
            <person name="Zhuang X."/>
            <person name="Liu C."/>
        </authorList>
    </citation>
    <scope>NUCLEOTIDE SEQUENCE [LARGE SCALE GENOMIC DNA]</scope>
    <source>
        <strain evidence="2 3">HMC1</strain>
    </source>
</reference>
<evidence type="ECO:0000259" key="1">
    <source>
        <dbReference type="Pfam" id="PF12680"/>
    </source>
</evidence>
<dbReference type="AlphaFoldDB" id="A0A6H9YUI0"/>
<comment type="caution">
    <text evidence="2">The sequence shown here is derived from an EMBL/GenBank/DDBJ whole genome shotgun (WGS) entry which is preliminary data.</text>
</comment>
<gene>
    <name evidence="2" type="ORF">F8566_11740</name>
</gene>
<protein>
    <submittedName>
        <fullName evidence="2">Nuclear transport factor 2 family protein</fullName>
    </submittedName>
</protein>